<proteinExistence type="predicted"/>
<sequence>MTDRASAIARWVQEAPVVTGTAKRKKRTKKTGAAGEGANTRVDEAGEGLEKLEI</sequence>
<evidence type="ECO:0000313" key="3">
    <source>
        <dbReference type="Proteomes" id="UP000826661"/>
    </source>
</evidence>
<reference evidence="2 3" key="1">
    <citation type="journal article" date="2021" name="BMC Genomics">
        <title>Telomere-to-telomere genome assembly of asparaginase-producing Trichoderma simmonsii.</title>
        <authorList>
            <person name="Chung D."/>
            <person name="Kwon Y.M."/>
            <person name="Yang Y."/>
        </authorList>
    </citation>
    <scope>NUCLEOTIDE SEQUENCE [LARGE SCALE GENOMIC DNA]</scope>
    <source>
        <strain evidence="2 3">GH-Sj1</strain>
    </source>
</reference>
<name>A0A8G0PFN2_9HYPO</name>
<dbReference type="AlphaFoldDB" id="A0A8G0PFN2"/>
<protein>
    <submittedName>
        <fullName evidence="2">Uncharacterized protein</fullName>
    </submittedName>
</protein>
<organism evidence="2 3">
    <name type="scientific">Trichoderma simmonsii</name>
    <dbReference type="NCBI Taxonomy" id="1491479"/>
    <lineage>
        <taxon>Eukaryota</taxon>
        <taxon>Fungi</taxon>
        <taxon>Dikarya</taxon>
        <taxon>Ascomycota</taxon>
        <taxon>Pezizomycotina</taxon>
        <taxon>Sordariomycetes</taxon>
        <taxon>Hypocreomycetidae</taxon>
        <taxon>Hypocreales</taxon>
        <taxon>Hypocreaceae</taxon>
        <taxon>Trichoderma</taxon>
    </lineage>
</organism>
<feature type="compositionally biased region" description="Basic and acidic residues" evidence="1">
    <location>
        <begin position="41"/>
        <end position="54"/>
    </location>
</feature>
<dbReference type="EMBL" id="CP075867">
    <property type="protein sequence ID" value="QYT00891.1"/>
    <property type="molecule type" value="Genomic_DNA"/>
</dbReference>
<evidence type="ECO:0000256" key="1">
    <source>
        <dbReference type="SAM" id="MobiDB-lite"/>
    </source>
</evidence>
<keyword evidence="3" id="KW-1185">Reference proteome</keyword>
<feature type="region of interest" description="Disordered" evidence="1">
    <location>
        <begin position="18"/>
        <end position="54"/>
    </location>
</feature>
<accession>A0A8G0PFN2</accession>
<gene>
    <name evidence="2" type="ORF">H0G86_007954</name>
</gene>
<evidence type="ECO:0000313" key="2">
    <source>
        <dbReference type="EMBL" id="QYT00891.1"/>
    </source>
</evidence>
<dbReference type="Proteomes" id="UP000826661">
    <property type="component" value="Chromosome IV"/>
</dbReference>